<evidence type="ECO:0000256" key="1">
    <source>
        <dbReference type="SAM" id="SignalP"/>
    </source>
</evidence>
<protein>
    <recommendedName>
        <fullName evidence="4">Peptidase S74 domain-containing protein</fullName>
    </recommendedName>
</protein>
<feature type="signal peptide" evidence="1">
    <location>
        <begin position="1"/>
        <end position="20"/>
    </location>
</feature>
<organism evidence="2 3">
    <name type="scientific">Mucilaginibacter rubeus</name>
    <dbReference type="NCBI Taxonomy" id="2027860"/>
    <lineage>
        <taxon>Bacteria</taxon>
        <taxon>Pseudomonadati</taxon>
        <taxon>Bacteroidota</taxon>
        <taxon>Sphingobacteriia</taxon>
        <taxon>Sphingobacteriales</taxon>
        <taxon>Sphingobacteriaceae</taxon>
        <taxon>Mucilaginibacter</taxon>
    </lineage>
</organism>
<keyword evidence="1" id="KW-0732">Signal</keyword>
<dbReference type="OrthoDB" id="755226at2"/>
<sequence>MKTLFISAILLVACYSHLHAQNTFPSTGNVGVGTTGPAAVLTVTNATPVIQLFDKDVNPRDGSSLGKLAFGSGANELASIDAMRFSTNYDDVTNILFRTSWATGAGGDGANIERMRISYTGNVGIGIGNPQNKLDVNGTIHSKVVLIDLNGWQDRVFKKEYQLLPLTEVKAYIDQHQHLPEIPSEQDMIKNGLDVGEMNQLLMKKVEELTLYLIELKTEVSQLQKQIKTPVKSN</sequence>
<keyword evidence="3" id="KW-1185">Reference proteome</keyword>
<accession>A0A5C1HUF6</accession>
<proteinExistence type="predicted"/>
<evidence type="ECO:0008006" key="4">
    <source>
        <dbReference type="Google" id="ProtNLM"/>
    </source>
</evidence>
<dbReference type="EMBL" id="CP043450">
    <property type="protein sequence ID" value="QEM09133.1"/>
    <property type="molecule type" value="Genomic_DNA"/>
</dbReference>
<dbReference type="KEGG" id="mrub:DEO27_003575"/>
<name>A0A5C1HUF6_9SPHI</name>
<evidence type="ECO:0000313" key="2">
    <source>
        <dbReference type="EMBL" id="QEM09133.1"/>
    </source>
</evidence>
<dbReference type="Proteomes" id="UP000251402">
    <property type="component" value="Chromosome"/>
</dbReference>
<evidence type="ECO:0000313" key="3">
    <source>
        <dbReference type="Proteomes" id="UP000251402"/>
    </source>
</evidence>
<gene>
    <name evidence="2" type="ORF">DEO27_003575</name>
</gene>
<dbReference type="RefSeq" id="WP_112569815.1">
    <property type="nucleotide sequence ID" value="NZ_CP043450.1"/>
</dbReference>
<feature type="chain" id="PRO_5022711663" description="Peptidase S74 domain-containing protein" evidence="1">
    <location>
        <begin position="21"/>
        <end position="234"/>
    </location>
</feature>
<reference evidence="2" key="1">
    <citation type="submission" date="2019-08" db="EMBL/GenBank/DDBJ databases">
        <title>Comparative genome analysis confer to the adaptation heavy metal polluted environment.</title>
        <authorList>
            <person name="Li Y."/>
        </authorList>
    </citation>
    <scope>NUCLEOTIDE SEQUENCE [LARGE SCALE GENOMIC DNA]</scope>
    <source>
        <strain evidence="2">P1</strain>
    </source>
</reference>
<dbReference type="AlphaFoldDB" id="A0A5C1HUF6"/>